<feature type="signal peptide" evidence="3">
    <location>
        <begin position="1"/>
        <end position="30"/>
    </location>
</feature>
<accession>A0A512E042</accession>
<dbReference type="RefSeq" id="WP_052832264.1">
    <property type="nucleotide sequence ID" value="NZ_BJYZ01000035.1"/>
</dbReference>
<organism evidence="5 6">
    <name type="scientific">Skermanella aerolata</name>
    <dbReference type="NCBI Taxonomy" id="393310"/>
    <lineage>
        <taxon>Bacteria</taxon>
        <taxon>Pseudomonadati</taxon>
        <taxon>Pseudomonadota</taxon>
        <taxon>Alphaproteobacteria</taxon>
        <taxon>Rhodospirillales</taxon>
        <taxon>Azospirillaceae</taxon>
        <taxon>Skermanella</taxon>
    </lineage>
</organism>
<feature type="compositionally biased region" description="Basic and acidic residues" evidence="1">
    <location>
        <begin position="267"/>
        <end position="276"/>
    </location>
</feature>
<evidence type="ECO:0000256" key="2">
    <source>
        <dbReference type="SAM" id="Phobius"/>
    </source>
</evidence>
<dbReference type="AlphaFoldDB" id="A0A512E042"/>
<proteinExistence type="predicted"/>
<evidence type="ECO:0000313" key="5">
    <source>
        <dbReference type="EMBL" id="GEO42055.1"/>
    </source>
</evidence>
<feature type="compositionally biased region" description="Low complexity" evidence="1">
    <location>
        <begin position="166"/>
        <end position="188"/>
    </location>
</feature>
<feature type="domain" description="Peptidoglycan binding-like" evidence="4">
    <location>
        <begin position="35"/>
        <end position="88"/>
    </location>
</feature>
<sequence length="296" mass="30310">MSFRGQRFAVLSLVIGLSMAAPLGAMPAHAADATSADVQWAQTILKSKGLYSGRANGDLNEPTRDALRAYQKSTGLKQTGQLDAATSGHMLAARQSAAQPTVGNLAGPGGKPQPSQINRNVEPPKPLASPTTRVEAHGSESGVQALGVIGHSAGPSSSEGPRERSAAPPAARSEAAPAPRPSASRGPAPGEPVPQAAPRTRVDSVGQAAPEGMREAPDPAEAGLTAPAWVRSAVIAVLAGAFGFAGFTFWRSGRRPSRSRIAASRADVAETRREPSFDSGRNTGTGAPVLRATRPS</sequence>
<name>A0A512E042_9PROT</name>
<dbReference type="InterPro" id="IPR002477">
    <property type="entry name" value="Peptidoglycan-bd-like"/>
</dbReference>
<keyword evidence="2" id="KW-1133">Transmembrane helix</keyword>
<dbReference type="InterPro" id="IPR036366">
    <property type="entry name" value="PGBDSf"/>
</dbReference>
<evidence type="ECO:0000256" key="3">
    <source>
        <dbReference type="SAM" id="SignalP"/>
    </source>
</evidence>
<evidence type="ECO:0000256" key="1">
    <source>
        <dbReference type="SAM" id="MobiDB-lite"/>
    </source>
</evidence>
<evidence type="ECO:0000313" key="6">
    <source>
        <dbReference type="Proteomes" id="UP000321523"/>
    </source>
</evidence>
<reference evidence="5 6" key="1">
    <citation type="submission" date="2019-07" db="EMBL/GenBank/DDBJ databases">
        <title>Whole genome shotgun sequence of Skermanella aerolata NBRC 106429.</title>
        <authorList>
            <person name="Hosoyama A."/>
            <person name="Uohara A."/>
            <person name="Ohji S."/>
            <person name="Ichikawa N."/>
        </authorList>
    </citation>
    <scope>NUCLEOTIDE SEQUENCE [LARGE SCALE GENOMIC DNA]</scope>
    <source>
        <strain evidence="5 6">NBRC 106429</strain>
    </source>
</reference>
<dbReference type="Proteomes" id="UP000321523">
    <property type="component" value="Unassembled WGS sequence"/>
</dbReference>
<keyword evidence="2" id="KW-0472">Membrane</keyword>
<dbReference type="Gene3D" id="1.10.101.10">
    <property type="entry name" value="PGBD-like superfamily/PGBD"/>
    <property type="match status" value="1"/>
</dbReference>
<feature type="region of interest" description="Disordered" evidence="1">
    <location>
        <begin position="91"/>
        <end position="220"/>
    </location>
</feature>
<feature type="region of interest" description="Disordered" evidence="1">
    <location>
        <begin position="255"/>
        <end position="296"/>
    </location>
</feature>
<evidence type="ECO:0000259" key="4">
    <source>
        <dbReference type="Pfam" id="PF01471"/>
    </source>
</evidence>
<comment type="caution">
    <text evidence="5">The sequence shown here is derived from an EMBL/GenBank/DDBJ whole genome shotgun (WGS) entry which is preliminary data.</text>
</comment>
<keyword evidence="2" id="KW-0812">Transmembrane</keyword>
<dbReference type="InterPro" id="IPR036365">
    <property type="entry name" value="PGBD-like_sf"/>
</dbReference>
<feature type="chain" id="PRO_5021744606" description="Peptidoglycan binding-like domain-containing protein" evidence="3">
    <location>
        <begin position="31"/>
        <end position="296"/>
    </location>
</feature>
<dbReference type="EMBL" id="BJYZ01000035">
    <property type="protein sequence ID" value="GEO42055.1"/>
    <property type="molecule type" value="Genomic_DNA"/>
</dbReference>
<protein>
    <recommendedName>
        <fullName evidence="4">Peptidoglycan binding-like domain-containing protein</fullName>
    </recommendedName>
</protein>
<gene>
    <name evidence="5" type="ORF">SAE02_62030</name>
</gene>
<keyword evidence="3" id="KW-0732">Signal</keyword>
<dbReference type="SUPFAM" id="SSF47090">
    <property type="entry name" value="PGBD-like"/>
    <property type="match status" value="1"/>
</dbReference>
<dbReference type="Pfam" id="PF01471">
    <property type="entry name" value="PG_binding_1"/>
    <property type="match status" value="1"/>
</dbReference>
<keyword evidence="6" id="KW-1185">Reference proteome</keyword>
<feature type="transmembrane region" description="Helical" evidence="2">
    <location>
        <begin position="228"/>
        <end position="250"/>
    </location>
</feature>